<keyword evidence="2" id="KW-1185">Reference proteome</keyword>
<sequence>MSRELWPCWDTFRIRALPDWERAADSGRIALSKEELLTEAGIRRLLPEAKRLYRCSDDKVAASLFIKRYAHPLAGGGMHAFSRLGRLLNPDKWSFALILDASGDIHIIGEPELEPDMGEGRQLARDRQIQLLFKEHINRLFHLMNQVCGLLIKVL</sequence>
<protein>
    <submittedName>
        <fullName evidence="1">Uncharacterized protein</fullName>
    </submittedName>
</protein>
<dbReference type="RefSeq" id="WP_213430442.1">
    <property type="nucleotide sequence ID" value="NZ_AP031286.1"/>
</dbReference>
<accession>A0ABM9FUP1</accession>
<dbReference type="Proteomes" id="UP001154322">
    <property type="component" value="Unassembled WGS sequence"/>
</dbReference>
<comment type="caution">
    <text evidence="1">The sequence shown here is derived from an EMBL/GenBank/DDBJ whole genome shotgun (WGS) entry which is preliminary data.</text>
</comment>
<name>A0ABM9FUP1_9BACL</name>
<proteinExistence type="predicted"/>
<evidence type="ECO:0000313" key="1">
    <source>
        <dbReference type="EMBL" id="CAH8242842.1"/>
    </source>
</evidence>
<gene>
    <name evidence="1" type="ORF">WJ0W_000039</name>
</gene>
<evidence type="ECO:0000313" key="2">
    <source>
        <dbReference type="Proteomes" id="UP001154322"/>
    </source>
</evidence>
<dbReference type="EMBL" id="CALYLO010000001">
    <property type="protein sequence ID" value="CAH8242842.1"/>
    <property type="molecule type" value="Genomic_DNA"/>
</dbReference>
<organism evidence="1 2">
    <name type="scientific">Paenibacillus melissococcoides</name>
    <dbReference type="NCBI Taxonomy" id="2912268"/>
    <lineage>
        <taxon>Bacteria</taxon>
        <taxon>Bacillati</taxon>
        <taxon>Bacillota</taxon>
        <taxon>Bacilli</taxon>
        <taxon>Bacillales</taxon>
        <taxon>Paenibacillaceae</taxon>
        <taxon>Paenibacillus</taxon>
    </lineage>
</organism>
<reference evidence="1" key="1">
    <citation type="submission" date="2022-06" db="EMBL/GenBank/DDBJ databases">
        <authorList>
            <person name="Dietemann V."/>
            <person name="Ory F."/>
            <person name="Dainat B."/>
            <person name="Oberhansli S."/>
        </authorList>
    </citation>
    <scope>NUCLEOTIDE SEQUENCE</scope>
    <source>
        <strain evidence="1">Ena-SAMPLE-TAB-26-04-2022-14:26:32:270-5432</strain>
    </source>
</reference>